<proteinExistence type="predicted"/>
<reference evidence="1 2" key="1">
    <citation type="submission" date="2019-03" db="EMBL/GenBank/DDBJ databases">
        <title>Single cell metagenomics reveals metabolic interactions within the superorganism composed of flagellate Streblomastix strix and complex community of Bacteroidetes bacteria on its surface.</title>
        <authorList>
            <person name="Treitli S.C."/>
            <person name="Kolisko M."/>
            <person name="Husnik F."/>
            <person name="Keeling P."/>
            <person name="Hampl V."/>
        </authorList>
    </citation>
    <scope>NUCLEOTIDE SEQUENCE [LARGE SCALE GENOMIC DNA]</scope>
    <source>
        <strain evidence="1">ST1C</strain>
    </source>
</reference>
<dbReference type="AlphaFoldDB" id="A0A5J4SVM6"/>
<sequence length="52" mass="6054">MDQYGTITTIKKEKTSLADTERCDGRAISVDFCQSVAKVREQMRMNERQQQK</sequence>
<protein>
    <submittedName>
        <fullName evidence="1">Uncharacterized protein</fullName>
    </submittedName>
</protein>
<organism evidence="1 2">
    <name type="scientific">Streblomastix strix</name>
    <dbReference type="NCBI Taxonomy" id="222440"/>
    <lineage>
        <taxon>Eukaryota</taxon>
        <taxon>Metamonada</taxon>
        <taxon>Preaxostyla</taxon>
        <taxon>Oxymonadida</taxon>
        <taxon>Streblomastigidae</taxon>
        <taxon>Streblomastix</taxon>
    </lineage>
</organism>
<dbReference type="EMBL" id="SNRW01039747">
    <property type="protein sequence ID" value="KAA6350144.1"/>
    <property type="molecule type" value="Genomic_DNA"/>
</dbReference>
<evidence type="ECO:0000313" key="2">
    <source>
        <dbReference type="Proteomes" id="UP000324800"/>
    </source>
</evidence>
<comment type="caution">
    <text evidence="1">The sequence shown here is derived from an EMBL/GenBank/DDBJ whole genome shotgun (WGS) entry which is preliminary data.</text>
</comment>
<feature type="non-terminal residue" evidence="1">
    <location>
        <position position="52"/>
    </location>
</feature>
<accession>A0A5J4SVM6</accession>
<gene>
    <name evidence="1" type="ORF">EZS28_051905</name>
</gene>
<evidence type="ECO:0000313" key="1">
    <source>
        <dbReference type="EMBL" id="KAA6350144.1"/>
    </source>
</evidence>
<dbReference type="Proteomes" id="UP000324800">
    <property type="component" value="Unassembled WGS sequence"/>
</dbReference>
<name>A0A5J4SVM6_9EUKA</name>